<dbReference type="PROSITE" id="PS51832">
    <property type="entry name" value="HD_GYP"/>
    <property type="match status" value="1"/>
</dbReference>
<evidence type="ECO:0000313" key="3">
    <source>
        <dbReference type="Proteomes" id="UP000273140"/>
    </source>
</evidence>
<dbReference type="Pfam" id="PF13487">
    <property type="entry name" value="HD_5"/>
    <property type="match status" value="1"/>
</dbReference>
<reference evidence="2 3" key="1">
    <citation type="submission" date="2018-08" db="EMBL/GenBank/DDBJ databases">
        <title>Recombination of ecologically and evolutionarily significant loci maintains genetic cohesion in the Pseudomonas syringae species complex.</title>
        <authorList>
            <person name="Dillon M."/>
            <person name="Thakur S."/>
            <person name="Almeida R.N.D."/>
            <person name="Weir B.S."/>
            <person name="Guttman D.S."/>
        </authorList>
    </citation>
    <scope>NUCLEOTIDE SEQUENCE [LARGE SCALE GENOMIC DNA]</scope>
    <source>
        <strain evidence="2 3">ICMP 19074</strain>
    </source>
</reference>
<dbReference type="InterPro" id="IPR003607">
    <property type="entry name" value="HD/PDEase_dom"/>
</dbReference>
<accession>A0A3M4L7D4</accession>
<gene>
    <name evidence="2" type="ORF">ALQ07_04596</name>
</gene>
<dbReference type="Gene3D" id="1.10.3210.10">
    <property type="entry name" value="Hypothetical protein af1432"/>
    <property type="match status" value="1"/>
</dbReference>
<sequence>MHCAGISQQSVARVLPLLIARYANAYGRLSMLKKIPVADLALGMHIHKVCRRWTDDPFWISLVEVMLDDAEVLKRIQQSGTREVWIEADKSRELAPQTRTAPVSNDTAPASLDKEVLRARAICGRARSAVMAMFTEARMGQAMDVDNAQLLVEEISNSILRHPHALISLSRLKTSDEYTYMHSVAVCALMVALARRMGMPDEQVREAGVAGLMHDVGKMMIAPDVLNKPGRLTHEEFETMKAHPELGLKILKENQPVAAMVMDVCLHHHEKVDGSGYPHGLRGEQISLFARMGAVCDVYDAITSDRPYKKGWGVAHSIREMASWKGHFDEAVFQSFVKTVGIYPIGTLVRLESGRLGVVVEQSDQSLLKPRVKVFMSARTGKIFAAQIIDLGCPADPDAIVKIELPGDWGLEEVDTLWAGTPG</sequence>
<evidence type="ECO:0000259" key="1">
    <source>
        <dbReference type="PROSITE" id="PS51832"/>
    </source>
</evidence>
<dbReference type="SMART" id="SM00471">
    <property type="entry name" value="HDc"/>
    <property type="match status" value="1"/>
</dbReference>
<comment type="caution">
    <text evidence="2">The sequence shown here is derived from an EMBL/GenBank/DDBJ whole genome shotgun (WGS) entry which is preliminary data.</text>
</comment>
<dbReference type="PANTHER" id="PTHR43155:SF2">
    <property type="entry name" value="CYCLIC DI-GMP PHOSPHODIESTERASE PA4108"/>
    <property type="match status" value="1"/>
</dbReference>
<proteinExistence type="predicted"/>
<organism evidence="2 3">
    <name type="scientific">Pseudomonas syringae pv. actinidiae</name>
    <dbReference type="NCBI Taxonomy" id="103796"/>
    <lineage>
        <taxon>Bacteria</taxon>
        <taxon>Pseudomonadati</taxon>
        <taxon>Pseudomonadota</taxon>
        <taxon>Gammaproteobacteria</taxon>
        <taxon>Pseudomonadales</taxon>
        <taxon>Pseudomonadaceae</taxon>
        <taxon>Pseudomonas</taxon>
        <taxon>Pseudomonas syringae</taxon>
    </lineage>
</organism>
<dbReference type="Proteomes" id="UP000273140">
    <property type="component" value="Unassembled WGS sequence"/>
</dbReference>
<dbReference type="NCBIfam" id="TIGR00277">
    <property type="entry name" value="HDIG"/>
    <property type="match status" value="1"/>
</dbReference>
<evidence type="ECO:0000313" key="2">
    <source>
        <dbReference type="EMBL" id="RMQ37372.1"/>
    </source>
</evidence>
<feature type="domain" description="HD-GYP" evidence="1">
    <location>
        <begin position="155"/>
        <end position="352"/>
    </location>
</feature>
<dbReference type="InterPro" id="IPR037522">
    <property type="entry name" value="HD_GYP_dom"/>
</dbReference>
<dbReference type="GO" id="GO:0008081">
    <property type="term" value="F:phosphoric diester hydrolase activity"/>
    <property type="evidence" value="ECO:0007669"/>
    <property type="project" value="UniProtKB-ARBA"/>
</dbReference>
<dbReference type="CDD" id="cd00077">
    <property type="entry name" value="HDc"/>
    <property type="match status" value="1"/>
</dbReference>
<dbReference type="EMBL" id="RBRB01000055">
    <property type="protein sequence ID" value="RMQ37372.1"/>
    <property type="molecule type" value="Genomic_DNA"/>
</dbReference>
<dbReference type="Pfam" id="PF11871">
    <property type="entry name" value="DUF3391"/>
    <property type="match status" value="1"/>
</dbReference>
<protein>
    <submittedName>
        <fullName evidence="2">HDIG domain protein</fullName>
    </submittedName>
</protein>
<name>A0A3M4L7D4_PSESF</name>
<dbReference type="SUPFAM" id="SSF109604">
    <property type="entry name" value="HD-domain/PDEase-like"/>
    <property type="match status" value="1"/>
</dbReference>
<dbReference type="InterPro" id="IPR006675">
    <property type="entry name" value="HDIG_dom"/>
</dbReference>
<dbReference type="InterPro" id="IPR021812">
    <property type="entry name" value="DUF3391"/>
</dbReference>
<dbReference type="PANTHER" id="PTHR43155">
    <property type="entry name" value="CYCLIC DI-GMP PHOSPHODIESTERASE PA4108-RELATED"/>
    <property type="match status" value="1"/>
</dbReference>
<dbReference type="AlphaFoldDB" id="A0A3M4L7D4"/>